<organism evidence="1 2">
    <name type="scientific">Myotis brandtii</name>
    <name type="common">Brandt's bat</name>
    <dbReference type="NCBI Taxonomy" id="109478"/>
    <lineage>
        <taxon>Eukaryota</taxon>
        <taxon>Metazoa</taxon>
        <taxon>Chordata</taxon>
        <taxon>Craniata</taxon>
        <taxon>Vertebrata</taxon>
        <taxon>Euteleostomi</taxon>
        <taxon>Mammalia</taxon>
        <taxon>Eutheria</taxon>
        <taxon>Laurasiatheria</taxon>
        <taxon>Chiroptera</taxon>
        <taxon>Yangochiroptera</taxon>
        <taxon>Vespertilionidae</taxon>
        <taxon>Myotis</taxon>
    </lineage>
</organism>
<dbReference type="EMBL" id="KE161132">
    <property type="protein sequence ID" value="EPQ01966.1"/>
    <property type="molecule type" value="Genomic_DNA"/>
</dbReference>
<accession>S7ME68</accession>
<evidence type="ECO:0000313" key="2">
    <source>
        <dbReference type="Proteomes" id="UP000052978"/>
    </source>
</evidence>
<name>S7ME68_MYOBR</name>
<gene>
    <name evidence="1" type="ORF">D623_10026267</name>
</gene>
<dbReference type="Proteomes" id="UP000052978">
    <property type="component" value="Unassembled WGS sequence"/>
</dbReference>
<evidence type="ECO:0000313" key="1">
    <source>
        <dbReference type="EMBL" id="EPQ01966.1"/>
    </source>
</evidence>
<proteinExistence type="predicted"/>
<sequence length="45" mass="5237">MLLEQLEGNCRCLTGRNDFNIIEEALIRRVLDRSLLEYVSHSNTT</sequence>
<reference evidence="1 2" key="1">
    <citation type="journal article" date="2013" name="Nat. Commun.">
        <title>Genome analysis reveals insights into physiology and longevity of the Brandt's bat Myotis brandtii.</title>
        <authorList>
            <person name="Seim I."/>
            <person name="Fang X."/>
            <person name="Xiong Z."/>
            <person name="Lobanov A.V."/>
            <person name="Huang Z."/>
            <person name="Ma S."/>
            <person name="Feng Y."/>
            <person name="Turanov A.A."/>
            <person name="Zhu Y."/>
            <person name="Lenz T.L."/>
            <person name="Gerashchenko M.V."/>
            <person name="Fan D."/>
            <person name="Hee Yim S."/>
            <person name="Yao X."/>
            <person name="Jordan D."/>
            <person name="Xiong Y."/>
            <person name="Ma Y."/>
            <person name="Lyapunov A.N."/>
            <person name="Chen G."/>
            <person name="Kulakova O.I."/>
            <person name="Sun Y."/>
            <person name="Lee S.G."/>
            <person name="Bronson R.T."/>
            <person name="Moskalev A.A."/>
            <person name="Sunyaev S.R."/>
            <person name="Zhang G."/>
            <person name="Krogh A."/>
            <person name="Wang J."/>
            <person name="Gladyshev V.N."/>
        </authorList>
    </citation>
    <scope>NUCLEOTIDE SEQUENCE [LARGE SCALE GENOMIC DNA]</scope>
</reference>
<protein>
    <submittedName>
        <fullName evidence="1">E3 ubiquitin-protein ligase RNF125</fullName>
    </submittedName>
</protein>
<keyword evidence="2" id="KW-1185">Reference proteome</keyword>
<dbReference type="AlphaFoldDB" id="S7ME68"/>